<dbReference type="EMBL" id="JAQQPM010000002">
    <property type="protein sequence ID" value="KAK2068285.1"/>
    <property type="molecule type" value="Genomic_DNA"/>
</dbReference>
<protein>
    <recommendedName>
        <fullName evidence="3">PLC-like phosphodiesterase</fullName>
    </recommendedName>
</protein>
<dbReference type="PANTHER" id="PTHR13593:SF146">
    <property type="entry name" value="PLC-LIKE PHOSPHODIESTERASE"/>
    <property type="match status" value="1"/>
</dbReference>
<organism evidence="1 2">
    <name type="scientific">Phyllachora maydis</name>
    <dbReference type="NCBI Taxonomy" id="1825666"/>
    <lineage>
        <taxon>Eukaryota</taxon>
        <taxon>Fungi</taxon>
        <taxon>Dikarya</taxon>
        <taxon>Ascomycota</taxon>
        <taxon>Pezizomycotina</taxon>
        <taxon>Sordariomycetes</taxon>
        <taxon>Sordariomycetidae</taxon>
        <taxon>Phyllachorales</taxon>
        <taxon>Phyllachoraceae</taxon>
        <taxon>Phyllachora</taxon>
    </lineage>
</organism>
<dbReference type="AlphaFoldDB" id="A0AAD9I0K5"/>
<sequence>MIRMVICVARCLGCLSQAAHSILFSRRRHDALVYTLVGSVTHVGAHDSAFVGNFPVDNQYTSVTDVLNMGVRFLQAQTHDKDGTVEMCHTSCWEKDAGSLTSYLGPIKTWLDANPNEVLSLLLTNGDAIAVSDFGAVFDSVGLSSYAYKPPSTLALGDWPTLQTLIDAGTRLVVWMDYHADTSSVPYILDEFTYFFETPFDTTDSSFPDCSLDRPSGASASGRMYIVNHYLDTSFLGIDLPNQLAASTTNSVKSISAQADLCATAWGRPPNVILLDWVSKGDAVTAQNGLNGL</sequence>
<dbReference type="PANTHER" id="PTHR13593">
    <property type="match status" value="1"/>
</dbReference>
<dbReference type="Pfam" id="PF26146">
    <property type="entry name" value="PI-PLC_X"/>
    <property type="match status" value="1"/>
</dbReference>
<dbReference type="GO" id="GO:0006629">
    <property type="term" value="P:lipid metabolic process"/>
    <property type="evidence" value="ECO:0007669"/>
    <property type="project" value="InterPro"/>
</dbReference>
<dbReference type="Proteomes" id="UP001217918">
    <property type="component" value="Unassembled WGS sequence"/>
</dbReference>
<comment type="caution">
    <text evidence="1">The sequence shown here is derived from an EMBL/GenBank/DDBJ whole genome shotgun (WGS) entry which is preliminary data.</text>
</comment>
<gene>
    <name evidence="1" type="ORF">P8C59_002932</name>
</gene>
<name>A0AAD9I0K5_9PEZI</name>
<dbReference type="GO" id="GO:0008081">
    <property type="term" value="F:phosphoric diester hydrolase activity"/>
    <property type="evidence" value="ECO:0007669"/>
    <property type="project" value="InterPro"/>
</dbReference>
<evidence type="ECO:0008006" key="3">
    <source>
        <dbReference type="Google" id="ProtNLM"/>
    </source>
</evidence>
<evidence type="ECO:0000313" key="2">
    <source>
        <dbReference type="Proteomes" id="UP001217918"/>
    </source>
</evidence>
<dbReference type="Gene3D" id="3.20.20.190">
    <property type="entry name" value="Phosphatidylinositol (PI) phosphodiesterase"/>
    <property type="match status" value="1"/>
</dbReference>
<proteinExistence type="predicted"/>
<dbReference type="InterPro" id="IPR051057">
    <property type="entry name" value="PI-PLC_domain"/>
</dbReference>
<dbReference type="SUPFAM" id="SSF51695">
    <property type="entry name" value="PLC-like phosphodiesterases"/>
    <property type="match status" value="1"/>
</dbReference>
<accession>A0AAD9I0K5</accession>
<keyword evidence="2" id="KW-1185">Reference proteome</keyword>
<dbReference type="InterPro" id="IPR017946">
    <property type="entry name" value="PLC-like_Pdiesterase_TIM-brl"/>
</dbReference>
<evidence type="ECO:0000313" key="1">
    <source>
        <dbReference type="EMBL" id="KAK2068285.1"/>
    </source>
</evidence>
<reference evidence="1" key="1">
    <citation type="journal article" date="2023" name="Mol. Plant Microbe Interact.">
        <title>Elucidating the Obligate Nature and Biological Capacity of an Invasive Fungal Corn Pathogen.</title>
        <authorList>
            <person name="MacCready J.S."/>
            <person name="Roggenkamp E.M."/>
            <person name="Gdanetz K."/>
            <person name="Chilvers M.I."/>
        </authorList>
    </citation>
    <scope>NUCLEOTIDE SEQUENCE</scope>
    <source>
        <strain evidence="1">PM02</strain>
    </source>
</reference>